<organism evidence="2 3">
    <name type="scientific">Elysia marginata</name>
    <dbReference type="NCBI Taxonomy" id="1093978"/>
    <lineage>
        <taxon>Eukaryota</taxon>
        <taxon>Metazoa</taxon>
        <taxon>Spiralia</taxon>
        <taxon>Lophotrochozoa</taxon>
        <taxon>Mollusca</taxon>
        <taxon>Gastropoda</taxon>
        <taxon>Heterobranchia</taxon>
        <taxon>Euthyneura</taxon>
        <taxon>Panpulmonata</taxon>
        <taxon>Sacoglossa</taxon>
        <taxon>Placobranchoidea</taxon>
        <taxon>Plakobranchidae</taxon>
        <taxon>Elysia</taxon>
    </lineage>
</organism>
<proteinExistence type="predicted"/>
<feature type="compositionally biased region" description="Basic and acidic residues" evidence="1">
    <location>
        <begin position="61"/>
        <end position="80"/>
    </location>
</feature>
<keyword evidence="3" id="KW-1185">Reference proteome</keyword>
<sequence length="87" mass="9702">MVRNLISKLVMYNECCPGSRTAVVTLVSPRLVFPAGPGRSLTPAWTINTRVTTPAQRIGSRRSDDTENTKRSSYVEDNRLHRSPTLT</sequence>
<reference evidence="2 3" key="1">
    <citation type="journal article" date="2021" name="Elife">
        <title>Chloroplast acquisition without the gene transfer in kleptoplastic sea slugs, Plakobranchus ocellatus.</title>
        <authorList>
            <person name="Maeda T."/>
            <person name="Takahashi S."/>
            <person name="Yoshida T."/>
            <person name="Shimamura S."/>
            <person name="Takaki Y."/>
            <person name="Nagai Y."/>
            <person name="Toyoda A."/>
            <person name="Suzuki Y."/>
            <person name="Arimoto A."/>
            <person name="Ishii H."/>
            <person name="Satoh N."/>
            <person name="Nishiyama T."/>
            <person name="Hasebe M."/>
            <person name="Maruyama T."/>
            <person name="Minagawa J."/>
            <person name="Obokata J."/>
            <person name="Shigenobu S."/>
        </authorList>
    </citation>
    <scope>NUCLEOTIDE SEQUENCE [LARGE SCALE GENOMIC DNA]</scope>
</reference>
<accession>A0AAV4HES2</accession>
<feature type="region of interest" description="Disordered" evidence="1">
    <location>
        <begin position="52"/>
        <end position="87"/>
    </location>
</feature>
<dbReference type="Proteomes" id="UP000762676">
    <property type="component" value="Unassembled WGS sequence"/>
</dbReference>
<dbReference type="AlphaFoldDB" id="A0AAV4HES2"/>
<evidence type="ECO:0000313" key="2">
    <source>
        <dbReference type="EMBL" id="GFR96657.1"/>
    </source>
</evidence>
<gene>
    <name evidence="2" type="ORF">ElyMa_000975200</name>
</gene>
<dbReference type="EMBL" id="BMAT01001969">
    <property type="protein sequence ID" value="GFR96657.1"/>
    <property type="molecule type" value="Genomic_DNA"/>
</dbReference>
<name>A0AAV4HES2_9GAST</name>
<comment type="caution">
    <text evidence="2">The sequence shown here is derived from an EMBL/GenBank/DDBJ whole genome shotgun (WGS) entry which is preliminary data.</text>
</comment>
<evidence type="ECO:0000313" key="3">
    <source>
        <dbReference type="Proteomes" id="UP000762676"/>
    </source>
</evidence>
<evidence type="ECO:0000256" key="1">
    <source>
        <dbReference type="SAM" id="MobiDB-lite"/>
    </source>
</evidence>
<protein>
    <submittedName>
        <fullName evidence="2">Uncharacterized protein</fullName>
    </submittedName>
</protein>